<evidence type="ECO:0000313" key="2">
    <source>
        <dbReference type="Proteomes" id="UP000828390"/>
    </source>
</evidence>
<proteinExistence type="predicted"/>
<dbReference type="AlphaFoldDB" id="A0A9D4J7W1"/>
<dbReference type="EMBL" id="JAIWYP010000007">
    <property type="protein sequence ID" value="KAH3798798.1"/>
    <property type="molecule type" value="Genomic_DNA"/>
</dbReference>
<sequence>MLALFNDRYSTTTSPITAVGCCALSMEFCSLGHRGGLWHLCGRKPVLGSEVVVETHMVYFNPLVAEAEWAKPWL</sequence>
<reference evidence="1" key="1">
    <citation type="journal article" date="2019" name="bioRxiv">
        <title>The Genome of the Zebra Mussel, Dreissena polymorpha: A Resource for Invasive Species Research.</title>
        <authorList>
            <person name="McCartney M.A."/>
            <person name="Auch B."/>
            <person name="Kono T."/>
            <person name="Mallez S."/>
            <person name="Zhang Y."/>
            <person name="Obille A."/>
            <person name="Becker A."/>
            <person name="Abrahante J.E."/>
            <person name="Garbe J."/>
            <person name="Badalamenti J.P."/>
            <person name="Herman A."/>
            <person name="Mangelson H."/>
            <person name="Liachko I."/>
            <person name="Sullivan S."/>
            <person name="Sone E.D."/>
            <person name="Koren S."/>
            <person name="Silverstein K.A.T."/>
            <person name="Beckman K.B."/>
            <person name="Gohl D.M."/>
        </authorList>
    </citation>
    <scope>NUCLEOTIDE SEQUENCE</scope>
    <source>
        <strain evidence="1">Duluth1</strain>
        <tissue evidence="1">Whole animal</tissue>
    </source>
</reference>
<reference evidence="1" key="2">
    <citation type="submission" date="2020-11" db="EMBL/GenBank/DDBJ databases">
        <authorList>
            <person name="McCartney M.A."/>
            <person name="Auch B."/>
            <person name="Kono T."/>
            <person name="Mallez S."/>
            <person name="Becker A."/>
            <person name="Gohl D.M."/>
            <person name="Silverstein K.A.T."/>
            <person name="Koren S."/>
            <person name="Bechman K.B."/>
            <person name="Herman A."/>
            <person name="Abrahante J.E."/>
            <person name="Garbe J."/>
        </authorList>
    </citation>
    <scope>NUCLEOTIDE SEQUENCE</scope>
    <source>
        <strain evidence="1">Duluth1</strain>
        <tissue evidence="1">Whole animal</tissue>
    </source>
</reference>
<organism evidence="1 2">
    <name type="scientific">Dreissena polymorpha</name>
    <name type="common">Zebra mussel</name>
    <name type="synonym">Mytilus polymorpha</name>
    <dbReference type="NCBI Taxonomy" id="45954"/>
    <lineage>
        <taxon>Eukaryota</taxon>
        <taxon>Metazoa</taxon>
        <taxon>Spiralia</taxon>
        <taxon>Lophotrochozoa</taxon>
        <taxon>Mollusca</taxon>
        <taxon>Bivalvia</taxon>
        <taxon>Autobranchia</taxon>
        <taxon>Heteroconchia</taxon>
        <taxon>Euheterodonta</taxon>
        <taxon>Imparidentia</taxon>
        <taxon>Neoheterodontei</taxon>
        <taxon>Myida</taxon>
        <taxon>Dreissenoidea</taxon>
        <taxon>Dreissenidae</taxon>
        <taxon>Dreissena</taxon>
    </lineage>
</organism>
<comment type="caution">
    <text evidence="1">The sequence shown here is derived from an EMBL/GenBank/DDBJ whole genome shotgun (WGS) entry which is preliminary data.</text>
</comment>
<accession>A0A9D4J7W1</accession>
<keyword evidence="2" id="KW-1185">Reference proteome</keyword>
<dbReference type="Proteomes" id="UP000828390">
    <property type="component" value="Unassembled WGS sequence"/>
</dbReference>
<evidence type="ECO:0000313" key="1">
    <source>
        <dbReference type="EMBL" id="KAH3798798.1"/>
    </source>
</evidence>
<name>A0A9D4J7W1_DREPO</name>
<protein>
    <submittedName>
        <fullName evidence="1">Uncharacterized protein</fullName>
    </submittedName>
</protein>
<gene>
    <name evidence="1" type="ORF">DPMN_152401</name>
</gene>